<dbReference type="GO" id="GO:0007155">
    <property type="term" value="P:cell adhesion"/>
    <property type="evidence" value="ECO:0007669"/>
    <property type="project" value="InterPro"/>
</dbReference>
<name>A0AAU7W6P7_9MICO</name>
<keyword evidence="4 5" id="KW-0975">Bacterial flagellum</keyword>
<comment type="subcellular location">
    <subcellularLocation>
        <location evidence="5">Secreted</location>
    </subcellularLocation>
    <subcellularLocation>
        <location evidence="5">Bacterial flagellum</location>
    </subcellularLocation>
</comment>
<evidence type="ECO:0000256" key="3">
    <source>
        <dbReference type="ARBA" id="ARBA00023054"/>
    </source>
</evidence>
<organism evidence="8">
    <name type="scientific">Agromyces sp. G08B096</name>
    <dbReference type="NCBI Taxonomy" id="3156399"/>
    <lineage>
        <taxon>Bacteria</taxon>
        <taxon>Bacillati</taxon>
        <taxon>Actinomycetota</taxon>
        <taxon>Actinomycetes</taxon>
        <taxon>Micrococcales</taxon>
        <taxon>Microbacteriaceae</taxon>
        <taxon>Agromyces</taxon>
    </lineage>
</organism>
<dbReference type="RefSeq" id="WP_350348563.1">
    <property type="nucleotide sequence ID" value="NZ_CP158374.1"/>
</dbReference>
<keyword evidence="5" id="KW-0964">Secreted</keyword>
<keyword evidence="8" id="KW-0969">Cilium</keyword>
<sequence length="464" mass="48281">MGISLDGLASGLDTTELITKLMSIEAAPRTLLNANRQKANVALTDFQGLNTALARLLEQATTATKPSAIARFTTTSSDASVSVTAGEGAATGGIDLTVTRVASAHVMVSAAMPTWPGSPPVLTVVRPDGTRSQVVATGDSVAEIARAVNNAELGITATRIQAGTDASGQPLYRLQFASTETGADAAFRVYQGSAADLDAGTAVDLQSVAGAALVRQGQDAAVTLWAGTPAAQEVTSASNTFDDLLPGVDVTVSKPTADPVSITVGADVKASSEAASAFLDEVRKILTFITQKSATTKTTDAEGNAITAVGSFTSDSNVRTLRQALVAAIQAPVDGASLAPFGISFSKEGELEFDAEKFQAAMAAEPAKVQAAFGTIAGRVAEVADRYSDKYDGLLTKQIESRQSLIKDMDDQITNWGRRLEQREAELRRTYAALEVALSTMNAQSDYLASQLAGLPSWTPRTEK</sequence>
<comment type="function">
    <text evidence="5">Required for morphogenesis and for the elongation of the flagellar filament by facilitating polymerization of the flagellin monomers at the tip of growing filament. Forms a capping structure, which prevents flagellin subunits (transported through the central channel of the flagellum) from leaking out without polymerization at the distal end.</text>
</comment>
<evidence type="ECO:0000259" key="7">
    <source>
        <dbReference type="Pfam" id="PF07195"/>
    </source>
</evidence>
<dbReference type="Pfam" id="PF02465">
    <property type="entry name" value="FliD_N"/>
    <property type="match status" value="1"/>
</dbReference>
<feature type="domain" description="Flagellar hook-associated protein 2 C-terminal" evidence="7">
    <location>
        <begin position="217"/>
        <end position="443"/>
    </location>
</feature>
<evidence type="ECO:0000256" key="5">
    <source>
        <dbReference type="RuleBase" id="RU362066"/>
    </source>
</evidence>
<evidence type="ECO:0000256" key="2">
    <source>
        <dbReference type="ARBA" id="ARBA00011255"/>
    </source>
</evidence>
<dbReference type="EMBL" id="CP158374">
    <property type="protein sequence ID" value="XBX82546.1"/>
    <property type="molecule type" value="Genomic_DNA"/>
</dbReference>
<dbReference type="InterPro" id="IPR010809">
    <property type="entry name" value="FliD_C"/>
</dbReference>
<dbReference type="GO" id="GO:0009421">
    <property type="term" value="C:bacterial-type flagellum filament cap"/>
    <property type="evidence" value="ECO:0007669"/>
    <property type="project" value="InterPro"/>
</dbReference>
<evidence type="ECO:0000313" key="8">
    <source>
        <dbReference type="EMBL" id="XBX82546.1"/>
    </source>
</evidence>
<gene>
    <name evidence="8" type="primary">fliD</name>
    <name evidence="8" type="ORF">ABIQ69_01145</name>
</gene>
<dbReference type="InterPro" id="IPR003481">
    <property type="entry name" value="FliD_N"/>
</dbReference>
<keyword evidence="8" id="KW-0282">Flagellum</keyword>
<evidence type="ECO:0000259" key="6">
    <source>
        <dbReference type="Pfam" id="PF02465"/>
    </source>
</evidence>
<evidence type="ECO:0000256" key="1">
    <source>
        <dbReference type="ARBA" id="ARBA00009764"/>
    </source>
</evidence>
<accession>A0AAU7W6P7</accession>
<dbReference type="PANTHER" id="PTHR30288">
    <property type="entry name" value="FLAGELLAR CAP/ASSEMBLY PROTEIN FLID"/>
    <property type="match status" value="1"/>
</dbReference>
<keyword evidence="3" id="KW-0175">Coiled coil</keyword>
<dbReference type="GO" id="GO:0071973">
    <property type="term" value="P:bacterial-type flagellum-dependent cell motility"/>
    <property type="evidence" value="ECO:0007669"/>
    <property type="project" value="TreeGrafter"/>
</dbReference>
<reference evidence="8" key="1">
    <citation type="submission" date="2024-05" db="EMBL/GenBank/DDBJ databases">
        <authorList>
            <person name="Yu L."/>
        </authorList>
    </citation>
    <scope>NUCLEOTIDE SEQUENCE</scope>
    <source>
        <strain evidence="8">G08B096</strain>
    </source>
</reference>
<proteinExistence type="inferred from homology"/>
<dbReference type="InterPro" id="IPR040026">
    <property type="entry name" value="FliD"/>
</dbReference>
<dbReference type="AlphaFoldDB" id="A0AAU7W6P7"/>
<dbReference type="Pfam" id="PF07195">
    <property type="entry name" value="FliD_C"/>
    <property type="match status" value="1"/>
</dbReference>
<evidence type="ECO:0000256" key="4">
    <source>
        <dbReference type="ARBA" id="ARBA00023143"/>
    </source>
</evidence>
<keyword evidence="8" id="KW-0966">Cell projection</keyword>
<comment type="similarity">
    <text evidence="1 5">Belongs to the FliD family.</text>
</comment>
<dbReference type="PANTHER" id="PTHR30288:SF0">
    <property type="entry name" value="FLAGELLAR HOOK-ASSOCIATED PROTEIN 2"/>
    <property type="match status" value="1"/>
</dbReference>
<comment type="subunit">
    <text evidence="2 5">Homopentamer.</text>
</comment>
<dbReference type="GO" id="GO:0009424">
    <property type="term" value="C:bacterial-type flagellum hook"/>
    <property type="evidence" value="ECO:0007669"/>
    <property type="project" value="UniProtKB-UniRule"/>
</dbReference>
<protein>
    <recommendedName>
        <fullName evidence="5">Flagellar hook-associated protein 2</fullName>
        <shortName evidence="5">HAP2</shortName>
    </recommendedName>
    <alternativeName>
        <fullName evidence="5">Flagellar cap protein</fullName>
    </alternativeName>
</protein>
<dbReference type="GO" id="GO:0005576">
    <property type="term" value="C:extracellular region"/>
    <property type="evidence" value="ECO:0007669"/>
    <property type="project" value="UniProtKB-SubCell"/>
</dbReference>
<feature type="domain" description="Flagellar hook-associated protein 2 N-terminal" evidence="6">
    <location>
        <begin position="10"/>
        <end position="105"/>
    </location>
</feature>